<keyword evidence="3" id="KW-0436">Ligase</keyword>
<dbReference type="InterPro" id="IPR036565">
    <property type="entry name" value="Mur-like_cat_sf"/>
</dbReference>
<dbReference type="RefSeq" id="WP_170138218.1">
    <property type="nucleotide sequence ID" value="NZ_QPJT01000027.1"/>
</dbReference>
<dbReference type="GO" id="GO:0016881">
    <property type="term" value="F:acid-amino acid ligase activity"/>
    <property type="evidence" value="ECO:0007669"/>
    <property type="project" value="InterPro"/>
</dbReference>
<dbReference type="SUPFAM" id="SSF53623">
    <property type="entry name" value="MurD-like peptide ligases, catalytic domain"/>
    <property type="match status" value="1"/>
</dbReference>
<evidence type="ECO:0000256" key="1">
    <source>
        <dbReference type="ARBA" id="ARBA00004752"/>
    </source>
</evidence>
<evidence type="ECO:0000313" key="3">
    <source>
        <dbReference type="EMBL" id="RCX11163.1"/>
    </source>
</evidence>
<accession>A0A369AQ50</accession>
<reference evidence="3 4" key="1">
    <citation type="submission" date="2018-07" db="EMBL/GenBank/DDBJ databases">
        <title>Genomic Encyclopedia of Type Strains, Phase IV (KMG-IV): sequencing the most valuable type-strain genomes for metagenomic binning, comparative biology and taxonomic classification.</title>
        <authorList>
            <person name="Goeker M."/>
        </authorList>
    </citation>
    <scope>NUCLEOTIDE SEQUENCE [LARGE SCALE GENOMIC DNA]</scope>
    <source>
        <strain evidence="3 4">DSM 27016</strain>
    </source>
</reference>
<feature type="domain" description="Mur ligase central" evidence="2">
    <location>
        <begin position="17"/>
        <end position="203"/>
    </location>
</feature>
<comment type="pathway">
    <text evidence="1">Cell wall biogenesis; peptidoglycan biosynthesis.</text>
</comment>
<name>A0A369AQ50_9FIRM</name>
<dbReference type="Gene3D" id="3.40.1190.10">
    <property type="entry name" value="Mur-like, catalytic domain"/>
    <property type="match status" value="1"/>
</dbReference>
<sequence length="219" mass="24874">MLLAAITCNKDNSETANLINSFLVSTGKKISITDSKSLMEMSPSHIKEYIQQLSRNNFEYLIIKINPYYINKTLLDYIHFDIMILTEKADDLKRINYENYFYAIRSFFSLMDDKGTIIMNVDDNEALKFLKGFKHHIITYGFNSKASVTTSSVGNMGSEDSFMCCLQRTVSTKSGVVVEPQEYRIKLESNEFDSYNILAAAAFAIVNDIDLNNAGILEN</sequence>
<organism evidence="3 4">
    <name type="scientific">Anaerobacterium chartisolvens</name>
    <dbReference type="NCBI Taxonomy" id="1297424"/>
    <lineage>
        <taxon>Bacteria</taxon>
        <taxon>Bacillati</taxon>
        <taxon>Bacillota</taxon>
        <taxon>Clostridia</taxon>
        <taxon>Eubacteriales</taxon>
        <taxon>Oscillospiraceae</taxon>
        <taxon>Anaerobacterium</taxon>
    </lineage>
</organism>
<dbReference type="EMBL" id="QPJT01000027">
    <property type="protein sequence ID" value="RCX11163.1"/>
    <property type="molecule type" value="Genomic_DNA"/>
</dbReference>
<dbReference type="Proteomes" id="UP000253034">
    <property type="component" value="Unassembled WGS sequence"/>
</dbReference>
<dbReference type="Pfam" id="PF08245">
    <property type="entry name" value="Mur_ligase_M"/>
    <property type="match status" value="1"/>
</dbReference>
<dbReference type="PANTHER" id="PTHR23135">
    <property type="entry name" value="MUR LIGASE FAMILY MEMBER"/>
    <property type="match status" value="1"/>
</dbReference>
<dbReference type="GO" id="GO:0005524">
    <property type="term" value="F:ATP binding"/>
    <property type="evidence" value="ECO:0007669"/>
    <property type="project" value="InterPro"/>
</dbReference>
<dbReference type="PANTHER" id="PTHR23135:SF4">
    <property type="entry name" value="UDP-N-ACETYLMURAMOYL-L-ALANYL-D-GLUTAMATE--2,6-DIAMINOPIMELATE LIGASE MURE HOMOLOG, CHLOROPLASTIC"/>
    <property type="match status" value="1"/>
</dbReference>
<dbReference type="AlphaFoldDB" id="A0A369AQ50"/>
<evidence type="ECO:0000259" key="2">
    <source>
        <dbReference type="Pfam" id="PF08245"/>
    </source>
</evidence>
<keyword evidence="4" id="KW-1185">Reference proteome</keyword>
<proteinExistence type="predicted"/>
<gene>
    <name evidence="3" type="ORF">DFR58_12739</name>
</gene>
<dbReference type="InterPro" id="IPR013221">
    <property type="entry name" value="Mur_ligase_cen"/>
</dbReference>
<evidence type="ECO:0000313" key="4">
    <source>
        <dbReference type="Proteomes" id="UP000253034"/>
    </source>
</evidence>
<comment type="caution">
    <text evidence="3">The sequence shown here is derived from an EMBL/GenBank/DDBJ whole genome shotgun (WGS) entry which is preliminary data.</text>
</comment>
<protein>
    <submittedName>
        <fullName evidence="3">Mur ligase-like protein</fullName>
    </submittedName>
</protein>